<dbReference type="PANTHER" id="PTHR34365:SF7">
    <property type="entry name" value="GLYCINE-RICH DOMAIN-CONTAINING PROTEIN 1"/>
    <property type="match status" value="1"/>
</dbReference>
<dbReference type="Pfam" id="PF07173">
    <property type="entry name" value="GRDP-like"/>
    <property type="match status" value="1"/>
</dbReference>
<dbReference type="Proteomes" id="UP000641646">
    <property type="component" value="Unassembled WGS sequence"/>
</dbReference>
<organism evidence="1 2">
    <name type="scientific">Aerosakkonema funiforme FACHB-1375</name>
    <dbReference type="NCBI Taxonomy" id="2949571"/>
    <lineage>
        <taxon>Bacteria</taxon>
        <taxon>Bacillati</taxon>
        <taxon>Cyanobacteriota</taxon>
        <taxon>Cyanophyceae</taxon>
        <taxon>Oscillatoriophycideae</taxon>
        <taxon>Aerosakkonematales</taxon>
        <taxon>Aerosakkonemataceae</taxon>
        <taxon>Aerosakkonema</taxon>
    </lineage>
</organism>
<name>A0A926VCF1_9CYAN</name>
<dbReference type="PANTHER" id="PTHR34365">
    <property type="entry name" value="ENOLASE (DUF1399)"/>
    <property type="match status" value="1"/>
</dbReference>
<evidence type="ECO:0000313" key="2">
    <source>
        <dbReference type="Proteomes" id="UP000641646"/>
    </source>
</evidence>
<gene>
    <name evidence="1" type="ORF">H6G03_04170</name>
</gene>
<dbReference type="AlphaFoldDB" id="A0A926VCF1"/>
<proteinExistence type="predicted"/>
<comment type="caution">
    <text evidence="1">The sequence shown here is derived from an EMBL/GenBank/DDBJ whole genome shotgun (WGS) entry which is preliminary data.</text>
</comment>
<sequence length="143" mass="17071">MKKLEELNLDQIAFSLRHPQKGYGWDHAQTVLAIARYKMFLFLNYKHPECQLVPTQEIDEVWHQHILDTQKYAQDCQTLFGYFLHHFPYLGLGDETKHQEWQSCSAKTEFLFEKYFGVGVLCEDLNRWTTTYTEFRANPQHLP</sequence>
<reference evidence="1" key="2">
    <citation type="submission" date="2020-08" db="EMBL/GenBank/DDBJ databases">
        <authorList>
            <person name="Chen M."/>
            <person name="Teng W."/>
            <person name="Zhao L."/>
            <person name="Hu C."/>
            <person name="Zhou Y."/>
            <person name="Han B."/>
            <person name="Song L."/>
            <person name="Shu W."/>
        </authorList>
    </citation>
    <scope>NUCLEOTIDE SEQUENCE</scope>
    <source>
        <strain evidence="1">FACHB-1375</strain>
    </source>
</reference>
<keyword evidence="2" id="KW-1185">Reference proteome</keyword>
<accession>A0A926VCF1</accession>
<protein>
    <submittedName>
        <fullName evidence="1">Glycine-rich domain-containing protein-like</fullName>
    </submittedName>
</protein>
<evidence type="ECO:0000313" key="1">
    <source>
        <dbReference type="EMBL" id="MBD2180312.1"/>
    </source>
</evidence>
<dbReference type="InterPro" id="IPR009836">
    <property type="entry name" value="GRDP-like"/>
</dbReference>
<dbReference type="EMBL" id="JACJPW010000007">
    <property type="protein sequence ID" value="MBD2180312.1"/>
    <property type="molecule type" value="Genomic_DNA"/>
</dbReference>
<reference evidence="1" key="1">
    <citation type="journal article" date="2015" name="ISME J.">
        <title>Draft Genome Sequence of Streptomyces incarnatus NRRL8089, which Produces the Nucleoside Antibiotic Sinefungin.</title>
        <authorList>
            <person name="Oshima K."/>
            <person name="Hattori M."/>
            <person name="Shimizu H."/>
            <person name="Fukuda K."/>
            <person name="Nemoto M."/>
            <person name="Inagaki K."/>
            <person name="Tamura T."/>
        </authorList>
    </citation>
    <scope>NUCLEOTIDE SEQUENCE</scope>
    <source>
        <strain evidence="1">FACHB-1375</strain>
    </source>
</reference>